<name>A0A6A5TGD7_9PLEO</name>
<sequence length="52" mass="5987">LAVAIREFYNIINRIKIAKQLYSSAAIEVLTLLVIKFKLREHATIANMLFKP</sequence>
<keyword evidence="2" id="KW-1185">Reference proteome</keyword>
<dbReference type="EMBL" id="ML977017">
    <property type="protein sequence ID" value="KAF1951408.1"/>
    <property type="molecule type" value="Genomic_DNA"/>
</dbReference>
<accession>A0A6A5TGD7</accession>
<dbReference type="Proteomes" id="UP000800035">
    <property type="component" value="Unassembled WGS sequence"/>
</dbReference>
<evidence type="ECO:0000313" key="2">
    <source>
        <dbReference type="Proteomes" id="UP000800035"/>
    </source>
</evidence>
<dbReference type="AlphaFoldDB" id="A0A6A5TGD7"/>
<protein>
    <submittedName>
        <fullName evidence="1">Uncharacterized protein</fullName>
    </submittedName>
</protein>
<reference evidence="1" key="1">
    <citation type="journal article" date="2020" name="Stud. Mycol.">
        <title>101 Dothideomycetes genomes: a test case for predicting lifestyles and emergence of pathogens.</title>
        <authorList>
            <person name="Haridas S."/>
            <person name="Albert R."/>
            <person name="Binder M."/>
            <person name="Bloem J."/>
            <person name="Labutti K."/>
            <person name="Salamov A."/>
            <person name="Andreopoulos B."/>
            <person name="Baker S."/>
            <person name="Barry K."/>
            <person name="Bills G."/>
            <person name="Bluhm B."/>
            <person name="Cannon C."/>
            <person name="Castanera R."/>
            <person name="Culley D."/>
            <person name="Daum C."/>
            <person name="Ezra D."/>
            <person name="Gonzalez J."/>
            <person name="Henrissat B."/>
            <person name="Kuo A."/>
            <person name="Liang C."/>
            <person name="Lipzen A."/>
            <person name="Lutzoni F."/>
            <person name="Magnuson J."/>
            <person name="Mondo S."/>
            <person name="Nolan M."/>
            <person name="Ohm R."/>
            <person name="Pangilinan J."/>
            <person name="Park H.-J."/>
            <person name="Ramirez L."/>
            <person name="Alfaro M."/>
            <person name="Sun H."/>
            <person name="Tritt A."/>
            <person name="Yoshinaga Y."/>
            <person name="Zwiers L.-H."/>
            <person name="Turgeon B."/>
            <person name="Goodwin S."/>
            <person name="Spatafora J."/>
            <person name="Crous P."/>
            <person name="Grigoriev I."/>
        </authorList>
    </citation>
    <scope>NUCLEOTIDE SEQUENCE</scope>
    <source>
        <strain evidence="1">CBS 675.92</strain>
    </source>
</reference>
<feature type="non-terminal residue" evidence="1">
    <location>
        <position position="1"/>
    </location>
</feature>
<dbReference type="OrthoDB" id="5426797at2759"/>
<organism evidence="1 2">
    <name type="scientific">Byssothecium circinans</name>
    <dbReference type="NCBI Taxonomy" id="147558"/>
    <lineage>
        <taxon>Eukaryota</taxon>
        <taxon>Fungi</taxon>
        <taxon>Dikarya</taxon>
        <taxon>Ascomycota</taxon>
        <taxon>Pezizomycotina</taxon>
        <taxon>Dothideomycetes</taxon>
        <taxon>Pleosporomycetidae</taxon>
        <taxon>Pleosporales</taxon>
        <taxon>Massarineae</taxon>
        <taxon>Massarinaceae</taxon>
        <taxon>Byssothecium</taxon>
    </lineage>
</organism>
<gene>
    <name evidence="1" type="ORF">CC80DRAFT_352714</name>
</gene>
<proteinExistence type="predicted"/>
<evidence type="ECO:0000313" key="1">
    <source>
        <dbReference type="EMBL" id="KAF1951408.1"/>
    </source>
</evidence>
<feature type="non-terminal residue" evidence="1">
    <location>
        <position position="52"/>
    </location>
</feature>